<protein>
    <submittedName>
        <fullName evidence="2">Uncharacterized protein</fullName>
    </submittedName>
</protein>
<dbReference type="EMBL" id="AUZH01000019">
    <property type="protein sequence ID" value="KFN87912.1"/>
    <property type="molecule type" value="Genomic_DNA"/>
</dbReference>
<keyword evidence="1" id="KW-0812">Transmembrane</keyword>
<sequence>MLLTEKHLRNSSIAVTIILVISLLIFLKFSSFKAYQTNKESSQIRKEDIIRINSLKSLTHLPYE</sequence>
<reference evidence="3 5" key="2">
    <citation type="submission" date="2016-10" db="EMBL/GenBank/DDBJ databases">
        <authorList>
            <person name="Varghese N."/>
            <person name="Submissions S."/>
        </authorList>
    </citation>
    <scope>NUCLEOTIDE SEQUENCE [LARGE SCALE GENOMIC DNA]</scope>
    <source>
        <strain evidence="3 5">JB1</strain>
    </source>
</reference>
<dbReference type="Proteomes" id="UP000182793">
    <property type="component" value="Unassembled WGS sequence"/>
</dbReference>
<evidence type="ECO:0000313" key="3">
    <source>
        <dbReference type="EMBL" id="SFL31262.1"/>
    </source>
</evidence>
<dbReference type="EMBL" id="FOTG01000007">
    <property type="protein sequence ID" value="SFL31262.1"/>
    <property type="molecule type" value="Genomic_DNA"/>
</dbReference>
<evidence type="ECO:0000256" key="1">
    <source>
        <dbReference type="SAM" id="Phobius"/>
    </source>
</evidence>
<proteinExistence type="predicted"/>
<gene>
    <name evidence="2" type="ORF">H702_05610</name>
    <name evidence="3" type="ORF">SAMN02910290_01310</name>
</gene>
<keyword evidence="5" id="KW-1185">Reference proteome</keyword>
<dbReference type="AlphaFoldDB" id="A0A091BVY7"/>
<keyword evidence="1" id="KW-1133">Transmembrane helix</keyword>
<accession>A0A091BVY7</accession>
<reference evidence="2 4" key="1">
    <citation type="journal article" date="2014" name="Genome Announc.">
        <title>Draft Genome Sequences of Streptococcus bovis Strains ATCC 33317 and JB1.</title>
        <authorList>
            <person name="Benahmed F.H."/>
            <person name="Gopinath G.R."/>
            <person name="Harbottle H."/>
            <person name="Cotta M.A."/>
            <person name="Luo Y."/>
            <person name="Henderson C."/>
            <person name="Teri P."/>
            <person name="Soppet D."/>
            <person name="Rasmussen M."/>
            <person name="Whitehead T.R."/>
            <person name="Davidson M."/>
        </authorList>
    </citation>
    <scope>NUCLEOTIDE SEQUENCE [LARGE SCALE GENOMIC DNA]</scope>
    <source>
        <strain evidence="2 4">JB1</strain>
    </source>
</reference>
<keyword evidence="1" id="KW-0472">Membrane</keyword>
<evidence type="ECO:0000313" key="4">
    <source>
        <dbReference type="Proteomes" id="UP000029382"/>
    </source>
</evidence>
<organism evidence="2 4">
    <name type="scientific">Streptococcus equinus JB1</name>
    <dbReference type="NCBI Taxonomy" id="1294274"/>
    <lineage>
        <taxon>Bacteria</taxon>
        <taxon>Bacillati</taxon>
        <taxon>Bacillota</taxon>
        <taxon>Bacilli</taxon>
        <taxon>Lactobacillales</taxon>
        <taxon>Streptococcaceae</taxon>
        <taxon>Streptococcus</taxon>
    </lineage>
</organism>
<name>A0A091BVY7_STREI</name>
<dbReference type="Proteomes" id="UP000029382">
    <property type="component" value="Unassembled WGS sequence"/>
</dbReference>
<comment type="caution">
    <text evidence="2">The sequence shown here is derived from an EMBL/GenBank/DDBJ whole genome shotgun (WGS) entry which is preliminary data.</text>
</comment>
<evidence type="ECO:0000313" key="5">
    <source>
        <dbReference type="Proteomes" id="UP000182793"/>
    </source>
</evidence>
<evidence type="ECO:0000313" key="2">
    <source>
        <dbReference type="EMBL" id="KFN87912.1"/>
    </source>
</evidence>
<feature type="transmembrane region" description="Helical" evidence="1">
    <location>
        <begin position="12"/>
        <end position="29"/>
    </location>
</feature>